<evidence type="ECO:0000313" key="4">
    <source>
        <dbReference type="Proteomes" id="UP000523545"/>
    </source>
</evidence>
<feature type="transmembrane region" description="Helical" evidence="1">
    <location>
        <begin position="1046"/>
        <end position="1065"/>
    </location>
</feature>
<evidence type="ECO:0000256" key="1">
    <source>
        <dbReference type="SAM" id="Phobius"/>
    </source>
</evidence>
<keyword evidence="1" id="KW-0812">Transmembrane</keyword>
<keyword evidence="1" id="KW-1133">Transmembrane helix</keyword>
<dbReference type="SUPFAM" id="SSF51294">
    <property type="entry name" value="Hedgehog/intein (Hint) domain"/>
    <property type="match status" value="1"/>
</dbReference>
<keyword evidence="2" id="KW-0732">Signal</keyword>
<evidence type="ECO:0000256" key="2">
    <source>
        <dbReference type="SAM" id="SignalP"/>
    </source>
</evidence>
<name>A0A7Z0BCS1_9ACTN</name>
<organism evidence="3 4">
    <name type="scientific">Micromonospora jinlongensis</name>
    <dbReference type="NCBI Taxonomy" id="1287877"/>
    <lineage>
        <taxon>Bacteria</taxon>
        <taxon>Bacillati</taxon>
        <taxon>Actinomycetota</taxon>
        <taxon>Actinomycetes</taxon>
        <taxon>Micromonosporales</taxon>
        <taxon>Micromonosporaceae</taxon>
        <taxon>Micromonospora</taxon>
    </lineage>
</organism>
<dbReference type="Pfam" id="PF07591">
    <property type="entry name" value="PT-HINT"/>
    <property type="match status" value="1"/>
</dbReference>
<dbReference type="Proteomes" id="UP000523545">
    <property type="component" value="Unassembled WGS sequence"/>
</dbReference>
<reference evidence="3 4" key="1">
    <citation type="submission" date="2020-07" db="EMBL/GenBank/DDBJ databases">
        <title>Sequencing the genomes of 1000 actinobacteria strains.</title>
        <authorList>
            <person name="Klenk H.-P."/>
        </authorList>
    </citation>
    <scope>NUCLEOTIDE SEQUENCE [LARGE SCALE GENOMIC DNA]</scope>
    <source>
        <strain evidence="3 4">DSM 45876</strain>
    </source>
</reference>
<dbReference type="PANTHER" id="PTHR23242">
    <property type="entry name" value="TRANSCRIPTION FACTOR HOXA13"/>
    <property type="match status" value="1"/>
</dbReference>
<feature type="signal peptide" evidence="2">
    <location>
        <begin position="1"/>
        <end position="45"/>
    </location>
</feature>
<evidence type="ECO:0008006" key="5">
    <source>
        <dbReference type="Google" id="ProtNLM"/>
    </source>
</evidence>
<dbReference type="InterPro" id="IPR036844">
    <property type="entry name" value="Hint_dom_sf"/>
</dbReference>
<dbReference type="PANTHER" id="PTHR23242:SF9">
    <property type="entry name" value="TRANSCRIPTION FACTOR HOXA13"/>
    <property type="match status" value="1"/>
</dbReference>
<dbReference type="InterPro" id="IPR005506">
    <property type="entry name" value="DUF312_ALF"/>
</dbReference>
<dbReference type="Gene3D" id="2.170.16.10">
    <property type="entry name" value="Hedgehog/Intein (Hint) domain"/>
    <property type="match status" value="1"/>
</dbReference>
<accession>A0A7Z0BCS1</accession>
<feature type="chain" id="PRO_5031508733" description="Intein C-terminal splicing region/intein N-terminal splicing region" evidence="2">
    <location>
        <begin position="46"/>
        <end position="1427"/>
    </location>
</feature>
<dbReference type="EMBL" id="JACCHK010000001">
    <property type="protein sequence ID" value="NYH42523.1"/>
    <property type="molecule type" value="Genomic_DNA"/>
</dbReference>
<gene>
    <name evidence="3" type="ORF">HNR22_002250</name>
</gene>
<feature type="transmembrane region" description="Helical" evidence="1">
    <location>
        <begin position="1072"/>
        <end position="1095"/>
    </location>
</feature>
<comment type="caution">
    <text evidence="3">The sequence shown here is derived from an EMBL/GenBank/DDBJ whole genome shotgun (WGS) entry which is preliminary data.</text>
</comment>
<keyword evidence="1" id="KW-0472">Membrane</keyword>
<proteinExistence type="predicted"/>
<feature type="transmembrane region" description="Helical" evidence="1">
    <location>
        <begin position="1107"/>
        <end position="1128"/>
    </location>
</feature>
<sequence length="1427" mass="147934">MVLRMSAAVAPPARRHRTGWRRAAVAQVTALALLAGLLPAHPARAAEPPPAAAERTPVVQAWLNGGTKVRAAAELALVGSDDDIRAFVSDGWAKAQRLDERDAVVSVIAESGPAVRAAAQTALNAFDAGDIDALSTFLNSGWQPPSNTDTRVRVNQLMAAGGDQVKAAAQQALDSEDPAVWRQFTDSGWQSRWLTDQRVRVNQAMATGGPQVRAAGQKALDAGTPEALESFLDGGWSVAAARDQETETLTALQAQAQAHGDLAKQETERAVSEAARAKEAAAAAKRSAELAAAATEAARNDTAEAAAQAKRAAVAAQKAASAAKVAVQAAASANRAARAAAAAAQRAASAASQAERAATRAYNAAAGAATDATKADTARVRAQEARDTARVTRGLAASANLAGQAIQAGLESLDAARSAAYNAKLASDANDDATRWANAAGADAKDSIAAAKQARADADRALRAADTAERYLRVAATAAARARDAANRAAQHAEEAADAAIDAANHAGDAATAAARATAAATAATAAAQAAVETASQAIEIYDAARVADAERLAVTQDEGTETARQAAAQYDQAQAAAKWDAVQAAERDAATNQLIAEVLNPATDPAVAVTKARKVALNLSQASGTWTREAAMAALAGADAQVMEFVRTGIAEAAGQDDRVAVRELAVTDNTGLRDAALAALQGSDAQVSQFLQTQNYTGRYTQDRLKVNQIASAARTAGDTYLAQKAQEALDSGDGQKLREFIASGQHTAAAIGQRIQVNTILASSDSGPEVKAAAQIALDGPPAGLRQFLDEGRYAAAERDQDGAAHLAVVAGLVQRINQIAQTAVQDAMTAQSVAAQARKDAAAATEYANQAAVSAQKAAGYATQAAQYADQASQSAEKAAAAVRTAKAAATRASASARSAIRSASWAVLSHEQAIQSATEAHASATRAYNSAVAAGKSAQEAVAAAKDAYQRYESAQGVEIQKCSVEYTSEGPLGEWEKLLTGERGDFAEKCVRNVIADPAELAKRAYTNSAYCSVYPDGSQLAKNCLATVLAPDFRGGQTLVMLTAVLQGVAMILAPVAIALGIGCVLSVVCGIVAGSLVTIGEIGLSIYKYINGDQSLADTLMQLGAVALEALAFAGIAKLVGAGFKAAKHLYDLSRAAKQAEADLKTVNKARRELRLNSCLTPNSFSADTPVLLADGSSKPIADVRVGDRVLATDPTTGVSAAQPVTRLIRSTDPALTDVTVAPAGGAAVTVHTTPHHPFWDAAVRRWVDAADLTVGSTLRNPDGEPVQVAGVRTFDGPRVMHNLTVAETHTYYVAAGSTALLVHNVGGCLDGEIEYDVMDPVTKRIVTDIDSIENGELWELKGGIPWWGDDEWLAKEIDGKFAKYLKARTILPADYRDAVIGFRFTNKKIDAKTRTVITERLTRLAEEAGVQLKIEFAS</sequence>
<keyword evidence="4" id="KW-1185">Reference proteome</keyword>
<dbReference type="CDD" id="cd00081">
    <property type="entry name" value="Hint"/>
    <property type="match status" value="1"/>
</dbReference>
<evidence type="ECO:0000313" key="3">
    <source>
        <dbReference type="EMBL" id="NYH42523.1"/>
    </source>
</evidence>
<protein>
    <recommendedName>
        <fullName evidence="5">Intein C-terminal splicing region/intein N-terminal splicing region</fullName>
    </recommendedName>
</protein>
<dbReference type="Pfam" id="PF03752">
    <property type="entry name" value="ALF"/>
    <property type="match status" value="8"/>
</dbReference>